<dbReference type="PROSITE" id="PS51257">
    <property type="entry name" value="PROKAR_LIPOPROTEIN"/>
    <property type="match status" value="1"/>
</dbReference>
<dbReference type="Gene3D" id="3.30.750.44">
    <property type="match status" value="1"/>
</dbReference>
<organism evidence="3 4">
    <name type="scientific">Ornatilinea apprima</name>
    <dbReference type="NCBI Taxonomy" id="1134406"/>
    <lineage>
        <taxon>Bacteria</taxon>
        <taxon>Bacillati</taxon>
        <taxon>Chloroflexota</taxon>
        <taxon>Anaerolineae</taxon>
        <taxon>Anaerolineales</taxon>
        <taxon>Anaerolineaceae</taxon>
        <taxon>Ornatilinea</taxon>
    </lineage>
</organism>
<dbReference type="Gene3D" id="2.30.42.10">
    <property type="match status" value="1"/>
</dbReference>
<proteinExistence type="predicted"/>
<keyword evidence="4" id="KW-1185">Reference proteome</keyword>
<dbReference type="AlphaFoldDB" id="A0A0P6X326"/>
<dbReference type="SMART" id="SM00228">
    <property type="entry name" value="PDZ"/>
    <property type="match status" value="1"/>
</dbReference>
<dbReference type="Pfam" id="PF17820">
    <property type="entry name" value="PDZ_6"/>
    <property type="match status" value="1"/>
</dbReference>
<dbReference type="GO" id="GO:0006508">
    <property type="term" value="P:proteolysis"/>
    <property type="evidence" value="ECO:0007669"/>
    <property type="project" value="InterPro"/>
</dbReference>
<dbReference type="SMART" id="SM00245">
    <property type="entry name" value="TSPc"/>
    <property type="match status" value="1"/>
</dbReference>
<evidence type="ECO:0000313" key="4">
    <source>
        <dbReference type="Proteomes" id="UP000050417"/>
    </source>
</evidence>
<dbReference type="SUPFAM" id="SSF50156">
    <property type="entry name" value="PDZ domain-like"/>
    <property type="match status" value="1"/>
</dbReference>
<dbReference type="PROSITE" id="PS50106">
    <property type="entry name" value="PDZ"/>
    <property type="match status" value="1"/>
</dbReference>
<dbReference type="InterPro" id="IPR036034">
    <property type="entry name" value="PDZ_sf"/>
</dbReference>
<dbReference type="EMBL" id="LGCL01000033">
    <property type="protein sequence ID" value="KPL74143.1"/>
    <property type="molecule type" value="Genomic_DNA"/>
</dbReference>
<dbReference type="Gene3D" id="3.90.226.10">
    <property type="entry name" value="2-enoyl-CoA Hydratase, Chain A, domain 1"/>
    <property type="match status" value="1"/>
</dbReference>
<dbReference type="Proteomes" id="UP000050417">
    <property type="component" value="Unassembled WGS sequence"/>
</dbReference>
<dbReference type="PANTHER" id="PTHR32060">
    <property type="entry name" value="TAIL-SPECIFIC PROTEASE"/>
    <property type="match status" value="1"/>
</dbReference>
<feature type="compositionally biased region" description="Polar residues" evidence="1">
    <location>
        <begin position="28"/>
        <end position="40"/>
    </location>
</feature>
<dbReference type="InterPro" id="IPR029045">
    <property type="entry name" value="ClpP/crotonase-like_dom_sf"/>
</dbReference>
<feature type="domain" description="PDZ" evidence="2">
    <location>
        <begin position="328"/>
        <end position="391"/>
    </location>
</feature>
<accession>A0A0P6X326</accession>
<gene>
    <name evidence="3" type="ORF">ADN00_14185</name>
</gene>
<evidence type="ECO:0000313" key="3">
    <source>
        <dbReference type="EMBL" id="KPL74143.1"/>
    </source>
</evidence>
<sequence>MKPNKTFWIALILVLLATTACRVSLPNSLSTQTQQPTSALPSLPQGGLPDSSEGPVLLRGSLNYTNDFVTEIYYVEHAVGLIDLTGFVLRDQEWELPVKSQVLGYMDLNADANSATYMLSLPALPLGEFNDVDQDLAAEQGVQVFAVAYSPNLSGGPFSEGDDRSLGWPSFFASIKADPENKDEITGGRLLVWSPDDQQNFPSGFGDDGLLFTADDPSAPLPAGYSVIDLDQSPFTVIRDREVDLNLYEPDDVAIKDFSAMSYTAAFDKMFETVKKEYAFTDIPGKAPDWDALYDQVAPLVQQAESQNSAEAYYDALRLFTYAFKDGHVSLNAEGLTGQAYSMAAAFGYGFAARELDDGRVIVVFVAPGGPAAQAGLRVGDELLQMNGQAIADAISAVQPFTAPFSTDFALRYEQVRFLSRAPEGTRARLVWRAAGGAQRSAELTAGLDIDTFDATSPYQNYDPNALPVDFTILPSNLGYVRVNSNYDDLGLLVRLFERALQTFELNEVDGVIIDMRLNFGGAPLGLAGNLTDEKILMGQLEYYSDATGQFEPEGLRDKVYPSVKQFRFDSLALLVDQTCYSACEIEAYAFSQVPGMLVIGQYPTAGVEAEVSRGQFTLPEGIELQVPTGRFLLPDGSVFLEGAGVQPALDVPIDEASVLSGEDVVLQAAEEALLNINGQ</sequence>
<dbReference type="RefSeq" id="WP_075063683.1">
    <property type="nucleotide sequence ID" value="NZ_LGCL01000033.1"/>
</dbReference>
<dbReference type="STRING" id="1134406.ADN00_14185"/>
<protein>
    <submittedName>
        <fullName evidence="3">Peptidase S41</fullName>
    </submittedName>
</protein>
<feature type="region of interest" description="Disordered" evidence="1">
    <location>
        <begin position="28"/>
        <end position="50"/>
    </location>
</feature>
<dbReference type="Pfam" id="PF03572">
    <property type="entry name" value="Peptidase_S41"/>
    <property type="match status" value="1"/>
</dbReference>
<dbReference type="InterPro" id="IPR001478">
    <property type="entry name" value="PDZ"/>
</dbReference>
<dbReference type="InterPro" id="IPR005151">
    <property type="entry name" value="Tail-specific_protease"/>
</dbReference>
<name>A0A0P6X326_9CHLR</name>
<dbReference type="SUPFAM" id="SSF52096">
    <property type="entry name" value="ClpP/crotonase"/>
    <property type="match status" value="1"/>
</dbReference>
<reference evidence="3 4" key="1">
    <citation type="submission" date="2015-07" db="EMBL/GenBank/DDBJ databases">
        <title>Genome sequence of Ornatilinea apprima DSM 23815.</title>
        <authorList>
            <person name="Hemp J."/>
            <person name="Ward L.M."/>
            <person name="Pace L.A."/>
            <person name="Fischer W.W."/>
        </authorList>
    </citation>
    <scope>NUCLEOTIDE SEQUENCE [LARGE SCALE GENOMIC DNA]</scope>
    <source>
        <strain evidence="3 4">P3M-1</strain>
    </source>
</reference>
<comment type="caution">
    <text evidence="3">The sequence shown here is derived from an EMBL/GenBank/DDBJ whole genome shotgun (WGS) entry which is preliminary data.</text>
</comment>
<evidence type="ECO:0000259" key="2">
    <source>
        <dbReference type="PROSITE" id="PS50106"/>
    </source>
</evidence>
<dbReference type="InterPro" id="IPR041489">
    <property type="entry name" value="PDZ_6"/>
</dbReference>
<evidence type="ECO:0000256" key="1">
    <source>
        <dbReference type="SAM" id="MobiDB-lite"/>
    </source>
</evidence>
<dbReference type="PANTHER" id="PTHR32060:SF22">
    <property type="entry name" value="CARBOXYL-TERMINAL-PROCESSING PEPTIDASE 3, CHLOROPLASTIC"/>
    <property type="match status" value="1"/>
</dbReference>
<dbReference type="OrthoDB" id="6397760at2"/>
<dbReference type="GO" id="GO:0004175">
    <property type="term" value="F:endopeptidase activity"/>
    <property type="evidence" value="ECO:0007669"/>
    <property type="project" value="TreeGrafter"/>
</dbReference>
<dbReference type="GO" id="GO:0008236">
    <property type="term" value="F:serine-type peptidase activity"/>
    <property type="evidence" value="ECO:0007669"/>
    <property type="project" value="InterPro"/>
</dbReference>